<evidence type="ECO:0000313" key="6">
    <source>
        <dbReference type="EMBL" id="HHY26043.1"/>
    </source>
</evidence>
<evidence type="ECO:0000256" key="2">
    <source>
        <dbReference type="ARBA" id="ARBA00029447"/>
    </source>
</evidence>
<organism evidence="6 7">
    <name type="scientific">Desulfitobacterium dehalogenans</name>
    <dbReference type="NCBI Taxonomy" id="36854"/>
    <lineage>
        <taxon>Bacteria</taxon>
        <taxon>Bacillati</taxon>
        <taxon>Bacillota</taxon>
        <taxon>Clostridia</taxon>
        <taxon>Eubacteriales</taxon>
        <taxon>Desulfitobacteriaceae</taxon>
        <taxon>Desulfitobacterium</taxon>
    </lineage>
</organism>
<evidence type="ECO:0000256" key="1">
    <source>
        <dbReference type="ARBA" id="ARBA00022500"/>
    </source>
</evidence>
<comment type="caution">
    <text evidence="6">The sequence shown here is derived from an EMBL/GenBank/DDBJ whole genome shotgun (WGS) entry which is preliminary data.</text>
</comment>
<gene>
    <name evidence="6" type="ORF">GX523_04680</name>
</gene>
<dbReference type="CDD" id="cd01068">
    <property type="entry name" value="globin_sensor"/>
    <property type="match status" value="1"/>
</dbReference>
<dbReference type="Pfam" id="PF11563">
    <property type="entry name" value="Protoglobin"/>
    <property type="match status" value="1"/>
</dbReference>
<proteinExistence type="inferred from homology"/>
<dbReference type="GO" id="GO:0020037">
    <property type="term" value="F:heme binding"/>
    <property type="evidence" value="ECO:0007669"/>
    <property type="project" value="InterPro"/>
</dbReference>
<dbReference type="CDD" id="cd11386">
    <property type="entry name" value="MCP_signal"/>
    <property type="match status" value="1"/>
</dbReference>
<sequence length="415" mass="46233">MINLHQFDLNESIKLLKLEQDQLQLLREFKPIMEQDVDQIVEQFYAHITKIPQLNGIINEFSTVERLRGLQRNYLLSIFPDTVDEEYIMSRVRIGNVHKRINLPPFVYLSSYQTFFDLILPRIFAHYRKKPDLALRLSLAILRIFSFDQQVVMASYIQSYIADIDKKEELEKAYEEIDLLQRRVSEASQALAATSEQTAASAAQMHEATEQISQNAGDAADFSRKVDSLAEEGAQKIQQISERILGLAGMSEKMQEKMSELDRSSARIANITDVIKEIASQTNLLALNAAIEAARAGESGRGFGVVAEEVKKLANNSEQSVKEISSMIAVTRQNTTAVSKVIEDTTKAMHEAAAEAQEVVARFGDIMTAIQSSIQQVREIATQIDALTMTAGQIGAASEDVANSATSLAQMGLRE</sequence>
<dbReference type="GO" id="GO:0006935">
    <property type="term" value="P:chemotaxis"/>
    <property type="evidence" value="ECO:0007669"/>
    <property type="project" value="UniProtKB-KW"/>
</dbReference>
<comment type="similarity">
    <text evidence="2">Belongs to the methyl-accepting chemotaxis (MCP) protein family.</text>
</comment>
<dbReference type="Proteomes" id="UP000553059">
    <property type="component" value="Unassembled WGS sequence"/>
</dbReference>
<dbReference type="Gene3D" id="1.10.287.950">
    <property type="entry name" value="Methyl-accepting chemotaxis protein"/>
    <property type="match status" value="1"/>
</dbReference>
<dbReference type="InterPro" id="IPR051310">
    <property type="entry name" value="MCP_chemotaxis"/>
</dbReference>
<dbReference type="Pfam" id="PF00015">
    <property type="entry name" value="MCPsignal"/>
    <property type="match status" value="1"/>
</dbReference>
<dbReference type="PANTHER" id="PTHR43531:SF11">
    <property type="entry name" value="METHYL-ACCEPTING CHEMOTAXIS PROTEIN 3"/>
    <property type="match status" value="1"/>
</dbReference>
<dbReference type="InterPro" id="IPR004090">
    <property type="entry name" value="Chemotax_Me-accpt_rcpt"/>
</dbReference>
<dbReference type="InterPro" id="IPR012292">
    <property type="entry name" value="Globin/Proto"/>
</dbReference>
<keyword evidence="1" id="KW-0145">Chemotaxis</keyword>
<dbReference type="InterPro" id="IPR004089">
    <property type="entry name" value="MCPsignal_dom"/>
</dbReference>
<dbReference type="InterPro" id="IPR039379">
    <property type="entry name" value="Protoglobin_sensor_dom"/>
</dbReference>
<evidence type="ECO:0000259" key="5">
    <source>
        <dbReference type="PROSITE" id="PS50111"/>
    </source>
</evidence>
<dbReference type="AlphaFoldDB" id="A0A7C6Z351"/>
<keyword evidence="3" id="KW-0807">Transducer</keyword>
<feature type="domain" description="Methyl-accepting transducer" evidence="5">
    <location>
        <begin position="166"/>
        <end position="409"/>
    </location>
</feature>
<dbReference type="Gene3D" id="1.10.490.10">
    <property type="entry name" value="Globins"/>
    <property type="match status" value="1"/>
</dbReference>
<dbReference type="GO" id="GO:0004888">
    <property type="term" value="F:transmembrane signaling receptor activity"/>
    <property type="evidence" value="ECO:0007669"/>
    <property type="project" value="InterPro"/>
</dbReference>
<evidence type="ECO:0000256" key="4">
    <source>
        <dbReference type="SAM" id="Coils"/>
    </source>
</evidence>
<evidence type="ECO:0000256" key="3">
    <source>
        <dbReference type="PROSITE-ProRule" id="PRU00284"/>
    </source>
</evidence>
<dbReference type="GO" id="GO:0019825">
    <property type="term" value="F:oxygen binding"/>
    <property type="evidence" value="ECO:0007669"/>
    <property type="project" value="InterPro"/>
</dbReference>
<dbReference type="EMBL" id="DUTF01000106">
    <property type="protein sequence ID" value="HHY26043.1"/>
    <property type="molecule type" value="Genomic_DNA"/>
</dbReference>
<protein>
    <submittedName>
        <fullName evidence="6">Globin-coupled sensor protein</fullName>
    </submittedName>
</protein>
<dbReference type="SMART" id="SM00283">
    <property type="entry name" value="MA"/>
    <property type="match status" value="1"/>
</dbReference>
<feature type="coiled-coil region" evidence="4">
    <location>
        <begin position="170"/>
        <end position="197"/>
    </location>
</feature>
<dbReference type="SUPFAM" id="SSF46458">
    <property type="entry name" value="Globin-like"/>
    <property type="match status" value="1"/>
</dbReference>
<reference evidence="6 7" key="1">
    <citation type="journal article" date="2020" name="Biotechnol. Biofuels">
        <title>New insights from the biogas microbiome by comprehensive genome-resolved metagenomics of nearly 1600 species originating from multiple anaerobic digesters.</title>
        <authorList>
            <person name="Campanaro S."/>
            <person name="Treu L."/>
            <person name="Rodriguez-R L.M."/>
            <person name="Kovalovszki A."/>
            <person name="Ziels R.M."/>
            <person name="Maus I."/>
            <person name="Zhu X."/>
            <person name="Kougias P.G."/>
            <person name="Basile A."/>
            <person name="Luo G."/>
            <person name="Schluter A."/>
            <person name="Konstantinidis K.T."/>
            <person name="Angelidaki I."/>
        </authorList>
    </citation>
    <scope>NUCLEOTIDE SEQUENCE [LARGE SCALE GENOMIC DNA]</scope>
    <source>
        <strain evidence="6">AS05jafATM_4</strain>
    </source>
</reference>
<evidence type="ECO:0000313" key="7">
    <source>
        <dbReference type="Proteomes" id="UP000553059"/>
    </source>
</evidence>
<accession>A0A7C6Z351</accession>
<dbReference type="PROSITE" id="PS50111">
    <property type="entry name" value="CHEMOTAXIS_TRANSDUC_2"/>
    <property type="match status" value="1"/>
</dbReference>
<dbReference type="GO" id="GO:0007165">
    <property type="term" value="P:signal transduction"/>
    <property type="evidence" value="ECO:0007669"/>
    <property type="project" value="UniProtKB-KW"/>
</dbReference>
<dbReference type="GO" id="GO:0005886">
    <property type="term" value="C:plasma membrane"/>
    <property type="evidence" value="ECO:0007669"/>
    <property type="project" value="TreeGrafter"/>
</dbReference>
<name>A0A7C6Z351_9FIRM</name>
<dbReference type="PANTHER" id="PTHR43531">
    <property type="entry name" value="PROTEIN ICFG"/>
    <property type="match status" value="1"/>
</dbReference>
<keyword evidence="4" id="KW-0175">Coiled coil</keyword>
<dbReference type="InterPro" id="IPR044398">
    <property type="entry name" value="Globin-sensor_dom"/>
</dbReference>
<dbReference type="PRINTS" id="PR00260">
    <property type="entry name" value="CHEMTRNSDUCR"/>
</dbReference>
<dbReference type="InterPro" id="IPR009050">
    <property type="entry name" value="Globin-like_sf"/>
</dbReference>
<dbReference type="SUPFAM" id="SSF58104">
    <property type="entry name" value="Methyl-accepting chemotaxis protein (MCP) signaling domain"/>
    <property type="match status" value="1"/>
</dbReference>